<protein>
    <recommendedName>
        <fullName evidence="1">IrrE N-terminal-like domain-containing protein</fullName>
    </recommendedName>
</protein>
<evidence type="ECO:0000259" key="1">
    <source>
        <dbReference type="Pfam" id="PF06114"/>
    </source>
</evidence>
<dbReference type="Gene3D" id="1.10.10.2910">
    <property type="match status" value="1"/>
</dbReference>
<gene>
    <name evidence="2" type="ORF">EQG79_25860</name>
</gene>
<dbReference type="EMBL" id="SBLB01000009">
    <property type="protein sequence ID" value="RYC67109.1"/>
    <property type="molecule type" value="Genomic_DNA"/>
</dbReference>
<organism evidence="2 3">
    <name type="scientific">Spirosoma sordidisoli</name>
    <dbReference type="NCBI Taxonomy" id="2502893"/>
    <lineage>
        <taxon>Bacteria</taxon>
        <taxon>Pseudomonadati</taxon>
        <taxon>Bacteroidota</taxon>
        <taxon>Cytophagia</taxon>
        <taxon>Cytophagales</taxon>
        <taxon>Cytophagaceae</taxon>
        <taxon>Spirosoma</taxon>
    </lineage>
</organism>
<evidence type="ECO:0000313" key="3">
    <source>
        <dbReference type="Proteomes" id="UP000290407"/>
    </source>
</evidence>
<dbReference type="Proteomes" id="UP000290407">
    <property type="component" value="Unassembled WGS sequence"/>
</dbReference>
<keyword evidence="3" id="KW-1185">Reference proteome</keyword>
<dbReference type="InterPro" id="IPR010359">
    <property type="entry name" value="IrrE_HExxH"/>
</dbReference>
<proteinExistence type="predicted"/>
<comment type="caution">
    <text evidence="2">The sequence shown here is derived from an EMBL/GenBank/DDBJ whole genome shotgun (WGS) entry which is preliminary data.</text>
</comment>
<dbReference type="RefSeq" id="WP_077922926.1">
    <property type="nucleotide sequence ID" value="NZ_SBLB01000009.1"/>
</dbReference>
<evidence type="ECO:0000313" key="2">
    <source>
        <dbReference type="EMBL" id="RYC67109.1"/>
    </source>
</evidence>
<name>A0A4Q2UK21_9BACT</name>
<accession>A0A4Q2UK21</accession>
<feature type="domain" description="IrrE N-terminal-like" evidence="1">
    <location>
        <begin position="23"/>
        <end position="94"/>
    </location>
</feature>
<sequence length="102" mass="11498">MTGAELAHQISQRYGTTEATEIAQRAGVVVRYERWHPATMGEYHKKDRTICINLAAPLEPTQILAHELAHFFIHEAAILLPRLEEEKLAESFADALIKANHP</sequence>
<dbReference type="AlphaFoldDB" id="A0A4Q2UK21"/>
<dbReference type="Pfam" id="PF06114">
    <property type="entry name" value="Peptidase_M78"/>
    <property type="match status" value="1"/>
</dbReference>
<reference evidence="2 3" key="1">
    <citation type="submission" date="2019-01" db="EMBL/GenBank/DDBJ databases">
        <title>Spirosoma flava sp. nov., a propanil-degrading bacterium isolated from herbicide-contaminated soil.</title>
        <authorList>
            <person name="Zhang L."/>
            <person name="Jiang J.-D."/>
        </authorList>
    </citation>
    <scope>NUCLEOTIDE SEQUENCE [LARGE SCALE GENOMIC DNA]</scope>
    <source>
        <strain evidence="2 3">TY50</strain>
    </source>
</reference>